<dbReference type="PANTHER" id="PTHR15217">
    <property type="entry name" value="WILMS' TUMOR 1-ASSOCIATING PROTEIN"/>
    <property type="match status" value="1"/>
</dbReference>
<evidence type="ECO:0000256" key="3">
    <source>
        <dbReference type="ARBA" id="ARBA00022664"/>
    </source>
</evidence>
<evidence type="ECO:0000256" key="2">
    <source>
        <dbReference type="ARBA" id="ARBA00010313"/>
    </source>
</evidence>
<feature type="non-terminal residue" evidence="9">
    <location>
        <position position="1"/>
    </location>
</feature>
<feature type="compositionally biased region" description="Basic and acidic residues" evidence="7">
    <location>
        <begin position="345"/>
        <end position="361"/>
    </location>
</feature>
<dbReference type="Proteomes" id="UP000601435">
    <property type="component" value="Unassembled WGS sequence"/>
</dbReference>
<keyword evidence="4" id="KW-0508">mRNA splicing</keyword>
<organism evidence="9 10">
    <name type="scientific">Symbiodinium necroappetens</name>
    <dbReference type="NCBI Taxonomy" id="1628268"/>
    <lineage>
        <taxon>Eukaryota</taxon>
        <taxon>Sar</taxon>
        <taxon>Alveolata</taxon>
        <taxon>Dinophyceae</taxon>
        <taxon>Suessiales</taxon>
        <taxon>Symbiodiniaceae</taxon>
        <taxon>Symbiodinium</taxon>
    </lineage>
</organism>
<comment type="subcellular location">
    <subcellularLocation>
        <location evidence="1">Nucleus</location>
    </subcellularLocation>
</comment>
<proteinExistence type="inferred from homology"/>
<evidence type="ECO:0000313" key="9">
    <source>
        <dbReference type="EMBL" id="CAE7276973.1"/>
    </source>
</evidence>
<dbReference type="GO" id="GO:0006397">
    <property type="term" value="P:mRNA processing"/>
    <property type="evidence" value="ECO:0007669"/>
    <property type="project" value="UniProtKB-KW"/>
</dbReference>
<dbReference type="GO" id="GO:0008380">
    <property type="term" value="P:RNA splicing"/>
    <property type="evidence" value="ECO:0007669"/>
    <property type="project" value="UniProtKB-KW"/>
</dbReference>
<evidence type="ECO:0000256" key="5">
    <source>
        <dbReference type="ARBA" id="ARBA00023242"/>
    </source>
</evidence>
<dbReference type="GO" id="GO:0016556">
    <property type="term" value="P:mRNA modification"/>
    <property type="evidence" value="ECO:0007669"/>
    <property type="project" value="InterPro"/>
</dbReference>
<comment type="similarity">
    <text evidence="2">Belongs to the fl(2)d family.</text>
</comment>
<sequence length="820" mass="91185">DVPVNAASLLVTYTDSSWANAGLRLECLCCWPHHKPRWYEPRPLFWTGSLAEAHECKSTLAAEASAADEGADRAAFANMCLSELLYGEVAYKVGCKIDGRHVLDAKSLYDCIVAENLNEYKTRETIYLSALVNQEAEMSQLRGLASEILGAFGDQSLATKRGALADSTANMEVLMLRQQARAKEHRLNQLKDDVEANRFDQSNADGKALMQKCKALLSENRELGELMREERLADLRVALQNEQRKNAELQQKCEEAVEFCKELGQDSEKLQASMAKVAGDLLQAKNELEMLRRQRHEARVHRKQAKLQRQQAERLAAEVQSDLAGVEIPGGIVAPVEVVDDDEEPLRHPPVREKEGGEKEKKSKKRKARPVLSGPSKIASDEGGSWGFASGAARFAEIFHAAVRTQMPLSDAAATVYTVLVCILHAGCLGRGFYLALTNWRQVCRVIQRTFAELHCARFHLEEKFFMETKATELRLRVAQIYTHLLLLVSGPFIAWTIWVPWQGQTMMTDALRWAILTFFAASTLHFMRPGVLSTSTASACYLGGMGMGLVVIYAAMDELRSRESAAAADVHEAAIVPLIFAFFFRVWDQDWAFTPRRLVFLLVPVVPPPPSLREWLCLFTFAVAFVLQVALMKAVEREMSFSEAATDLQAATALLQLTCDAVIELDATLRLVEHSDDLAAILLRPGLSLVGTKFEDLLAGPEERRAALQLLRQPRTSGVSSSIVAQAFRTRLVDSCASKFSCESFHVKYQKPDGKTCHLIGLRDVTDQESLARPPTNPQDVREVDHAGKSSKASEQPPDKTPQRAVTTRLNPVTKLYMC</sequence>
<feature type="coiled-coil region" evidence="6">
    <location>
        <begin position="232"/>
        <end position="322"/>
    </location>
</feature>
<dbReference type="OrthoDB" id="428597at2759"/>
<keyword evidence="8" id="KW-0472">Membrane</keyword>
<dbReference type="Pfam" id="PF17098">
    <property type="entry name" value="Wtap"/>
    <property type="match status" value="1"/>
</dbReference>
<evidence type="ECO:0000256" key="1">
    <source>
        <dbReference type="ARBA" id="ARBA00004123"/>
    </source>
</evidence>
<keyword evidence="8" id="KW-1133">Transmembrane helix</keyword>
<feature type="transmembrane region" description="Helical" evidence="8">
    <location>
        <begin position="511"/>
        <end position="528"/>
    </location>
</feature>
<keyword evidence="10" id="KW-1185">Reference proteome</keyword>
<feature type="transmembrane region" description="Helical" evidence="8">
    <location>
        <begin position="540"/>
        <end position="557"/>
    </location>
</feature>
<dbReference type="PANTHER" id="PTHR15217:SF0">
    <property type="entry name" value="PRE-MRNA-SPLICING REGULATOR WTAP"/>
    <property type="match status" value="1"/>
</dbReference>
<keyword evidence="8" id="KW-0812">Transmembrane</keyword>
<evidence type="ECO:0000256" key="7">
    <source>
        <dbReference type="SAM" id="MobiDB-lite"/>
    </source>
</evidence>
<dbReference type="AlphaFoldDB" id="A0A812MSW8"/>
<accession>A0A812MSW8</accession>
<feature type="transmembrane region" description="Helical" evidence="8">
    <location>
        <begin position="613"/>
        <end position="632"/>
    </location>
</feature>
<dbReference type="InterPro" id="IPR033757">
    <property type="entry name" value="WTAP"/>
</dbReference>
<keyword evidence="5" id="KW-0539">Nucleus</keyword>
<reference evidence="9" key="1">
    <citation type="submission" date="2021-02" db="EMBL/GenBank/DDBJ databases">
        <authorList>
            <person name="Dougan E. K."/>
            <person name="Rhodes N."/>
            <person name="Thang M."/>
            <person name="Chan C."/>
        </authorList>
    </citation>
    <scope>NUCLEOTIDE SEQUENCE</scope>
</reference>
<dbReference type="GO" id="GO:0005634">
    <property type="term" value="C:nucleus"/>
    <property type="evidence" value="ECO:0007669"/>
    <property type="project" value="UniProtKB-SubCell"/>
</dbReference>
<keyword evidence="6" id="KW-0175">Coiled coil</keyword>
<evidence type="ECO:0000256" key="4">
    <source>
        <dbReference type="ARBA" id="ARBA00023187"/>
    </source>
</evidence>
<evidence type="ECO:0000256" key="8">
    <source>
        <dbReference type="SAM" id="Phobius"/>
    </source>
</evidence>
<dbReference type="GO" id="GO:0000381">
    <property type="term" value="P:regulation of alternative mRNA splicing, via spliceosome"/>
    <property type="evidence" value="ECO:0007669"/>
    <property type="project" value="InterPro"/>
</dbReference>
<keyword evidence="3" id="KW-0507">mRNA processing</keyword>
<feature type="region of interest" description="Disordered" evidence="7">
    <location>
        <begin position="769"/>
        <end position="809"/>
    </location>
</feature>
<gene>
    <name evidence="9" type="primary">fl(2)d</name>
    <name evidence="9" type="ORF">SNEC2469_LOCUS6728</name>
</gene>
<evidence type="ECO:0000256" key="6">
    <source>
        <dbReference type="SAM" id="Coils"/>
    </source>
</evidence>
<evidence type="ECO:0000313" key="10">
    <source>
        <dbReference type="Proteomes" id="UP000601435"/>
    </source>
</evidence>
<name>A0A812MSW8_9DINO</name>
<feature type="non-terminal residue" evidence="9">
    <location>
        <position position="820"/>
    </location>
</feature>
<feature type="transmembrane region" description="Helical" evidence="8">
    <location>
        <begin position="481"/>
        <end position="499"/>
    </location>
</feature>
<feature type="transmembrane region" description="Helical" evidence="8">
    <location>
        <begin position="414"/>
        <end position="437"/>
    </location>
</feature>
<protein>
    <submittedName>
        <fullName evidence="9">Fl(2)d protein</fullName>
    </submittedName>
</protein>
<dbReference type="EMBL" id="CAJNJA010011684">
    <property type="protein sequence ID" value="CAE7276973.1"/>
    <property type="molecule type" value="Genomic_DNA"/>
</dbReference>
<feature type="region of interest" description="Disordered" evidence="7">
    <location>
        <begin position="338"/>
        <end position="380"/>
    </location>
</feature>
<comment type="caution">
    <text evidence="9">The sequence shown here is derived from an EMBL/GenBank/DDBJ whole genome shotgun (WGS) entry which is preliminary data.</text>
</comment>